<reference evidence="1 2" key="1">
    <citation type="submission" date="2018-06" db="EMBL/GenBank/DDBJ databases">
        <authorList>
            <consortium name="Pathogen Informatics"/>
            <person name="Doyle S."/>
        </authorList>
    </citation>
    <scope>NUCLEOTIDE SEQUENCE [LARGE SCALE GENOMIC DNA]</scope>
    <source>
        <strain evidence="1 2">NCTC1542</strain>
    </source>
</reference>
<name>A0A378U5K5_MYCFO</name>
<evidence type="ECO:0000313" key="2">
    <source>
        <dbReference type="Proteomes" id="UP000255389"/>
    </source>
</evidence>
<accession>A0A378U5K5</accession>
<dbReference type="EMBL" id="UGQY01000001">
    <property type="protein sequence ID" value="STZ72596.1"/>
    <property type="molecule type" value="Genomic_DNA"/>
</dbReference>
<organism evidence="1 2">
    <name type="scientific">Mycolicibacterium fortuitum</name>
    <name type="common">Mycobacterium fortuitum</name>
    <dbReference type="NCBI Taxonomy" id="1766"/>
    <lineage>
        <taxon>Bacteria</taxon>
        <taxon>Bacillati</taxon>
        <taxon>Actinomycetota</taxon>
        <taxon>Actinomycetes</taxon>
        <taxon>Mycobacteriales</taxon>
        <taxon>Mycobacteriaceae</taxon>
        <taxon>Mycolicibacterium</taxon>
    </lineage>
</organism>
<dbReference type="Proteomes" id="UP000255389">
    <property type="component" value="Unassembled WGS sequence"/>
</dbReference>
<sequence length="211" mass="24071">MPRLLVAAVILNNCGVEYWHGGRRNIAVGEFIRPRNARRREFSAVERKVEANNMRVGYDTDCDPNRIYVTTDLELARGWAMNEILRADGGGALYRVRPEPTMSIEPDPDYPPTSFSARRARVLEVVEDPVQMSIDDADRAVCLKYSRWSDGTAMYDWEGYMLPPPELRSVAADPARYRHLGKWCPVPYGHRVGLLSDSSIRVVYQQDWPSP</sequence>
<evidence type="ECO:0000313" key="1">
    <source>
        <dbReference type="EMBL" id="STZ72596.1"/>
    </source>
</evidence>
<protein>
    <submittedName>
        <fullName evidence="1">Uncharacterized protein</fullName>
    </submittedName>
</protein>
<proteinExistence type="predicted"/>
<dbReference type="AlphaFoldDB" id="A0A378U5K5"/>
<dbReference type="Gene3D" id="3.20.170.40">
    <property type="entry name" value="Rifampin ADP-ribosyltransferase domain"/>
    <property type="match status" value="1"/>
</dbReference>
<gene>
    <name evidence="1" type="ORF">NCTC1542_00133</name>
</gene>
<dbReference type="InterPro" id="IPR038611">
    <property type="entry name" value="Arr_sf"/>
</dbReference>